<dbReference type="Proteomes" id="UP000199397">
    <property type="component" value="Unassembled WGS sequence"/>
</dbReference>
<feature type="chain" id="PRO_5011753950" evidence="1">
    <location>
        <begin position="32"/>
        <end position="176"/>
    </location>
</feature>
<organism evidence="3 4">
    <name type="scientific">Thiothrix caldifontis</name>
    <dbReference type="NCBI Taxonomy" id="525918"/>
    <lineage>
        <taxon>Bacteria</taxon>
        <taxon>Pseudomonadati</taxon>
        <taxon>Pseudomonadota</taxon>
        <taxon>Gammaproteobacteria</taxon>
        <taxon>Thiotrichales</taxon>
        <taxon>Thiotrichaceae</taxon>
        <taxon>Thiothrix</taxon>
    </lineage>
</organism>
<dbReference type="RefSeq" id="WP_093066964.1">
    <property type="nucleotide sequence ID" value="NZ_FNQP01000007.1"/>
</dbReference>
<evidence type="ECO:0000256" key="1">
    <source>
        <dbReference type="SAM" id="SignalP"/>
    </source>
</evidence>
<reference evidence="3 4" key="1">
    <citation type="submission" date="2016-10" db="EMBL/GenBank/DDBJ databases">
        <authorList>
            <person name="de Groot N.N."/>
        </authorList>
    </citation>
    <scope>NUCLEOTIDE SEQUENCE [LARGE SCALE GENOMIC DNA]</scope>
    <source>
        <strain evidence="3 4">DSM 21228</strain>
    </source>
</reference>
<dbReference type="Pfam" id="PF03724">
    <property type="entry name" value="META"/>
    <property type="match status" value="1"/>
</dbReference>
<sequence length="176" mass="18978">MKHFDTLVDVNRYTKQVFLFIALSLVGVSLAAEPAAETPPLPADACPLNSGGSSLLGTQWRLASLYGTSVPERLEINLTVGENSLTGFSGCNQYSATFARVGHSGFMMTDIEKGNEVCRVLPTTPGGPTINVGDWEGNYLRILKRAGSVQQEGNTLHFYNRSGESSVVFVKKYGSL</sequence>
<proteinExistence type="predicted"/>
<evidence type="ECO:0000313" key="4">
    <source>
        <dbReference type="Proteomes" id="UP000199397"/>
    </source>
</evidence>
<accession>A0A1H4AV54</accession>
<dbReference type="OrthoDB" id="5624736at2"/>
<evidence type="ECO:0000259" key="2">
    <source>
        <dbReference type="Pfam" id="PF03724"/>
    </source>
</evidence>
<keyword evidence="4" id="KW-1185">Reference proteome</keyword>
<feature type="domain" description="DUF306" evidence="2">
    <location>
        <begin position="54"/>
        <end position="169"/>
    </location>
</feature>
<feature type="signal peptide" evidence="1">
    <location>
        <begin position="1"/>
        <end position="31"/>
    </location>
</feature>
<protein>
    <submittedName>
        <fullName evidence="3">META domain-containing protein</fullName>
    </submittedName>
</protein>
<gene>
    <name evidence="3" type="ORF">SAMN05660964_01491</name>
</gene>
<dbReference type="InterPro" id="IPR038670">
    <property type="entry name" value="HslJ-like_sf"/>
</dbReference>
<dbReference type="Gene3D" id="2.40.128.270">
    <property type="match status" value="1"/>
</dbReference>
<dbReference type="AlphaFoldDB" id="A0A1H4AV54"/>
<evidence type="ECO:0000313" key="3">
    <source>
        <dbReference type="EMBL" id="SEA39707.1"/>
    </source>
</evidence>
<name>A0A1H4AV54_9GAMM</name>
<dbReference type="InterPro" id="IPR005184">
    <property type="entry name" value="DUF306_Meta_HslJ"/>
</dbReference>
<keyword evidence="1" id="KW-0732">Signal</keyword>
<dbReference type="EMBL" id="FNQP01000007">
    <property type="protein sequence ID" value="SEA39707.1"/>
    <property type="molecule type" value="Genomic_DNA"/>
</dbReference>